<dbReference type="FunFam" id="1.10.510.10:FF:000571">
    <property type="entry name" value="Maternal embryonic leucine zipper kinase"/>
    <property type="match status" value="1"/>
</dbReference>
<evidence type="ECO:0000259" key="22">
    <source>
        <dbReference type="PROSITE" id="PS51985"/>
    </source>
</evidence>
<comment type="catalytic activity">
    <reaction evidence="16">
        <text>L-seryl-[protein] + ATP = O-phospho-L-seryl-[protein] + ADP + H(+)</text>
        <dbReference type="Rhea" id="RHEA:17989"/>
        <dbReference type="Rhea" id="RHEA-COMP:9863"/>
        <dbReference type="Rhea" id="RHEA-COMP:11604"/>
        <dbReference type="ChEBI" id="CHEBI:15378"/>
        <dbReference type="ChEBI" id="CHEBI:29999"/>
        <dbReference type="ChEBI" id="CHEBI:30616"/>
        <dbReference type="ChEBI" id="CHEBI:83421"/>
        <dbReference type="ChEBI" id="CHEBI:456216"/>
        <dbReference type="EC" id="2.7.11.21"/>
    </reaction>
</comment>
<keyword evidence="5" id="KW-0723">Serine/threonine-protein kinase</keyword>
<evidence type="ECO:0000313" key="23">
    <source>
        <dbReference type="EMBL" id="ROT79073.1"/>
    </source>
</evidence>
<feature type="binding site" evidence="17">
    <location>
        <position position="44"/>
    </location>
    <ligand>
        <name>ATP</name>
        <dbReference type="ChEBI" id="CHEBI:30616"/>
    </ligand>
</feature>
<organism evidence="23 24">
    <name type="scientific">Penaeus vannamei</name>
    <name type="common">Whiteleg shrimp</name>
    <name type="synonym">Litopenaeus vannamei</name>
    <dbReference type="NCBI Taxonomy" id="6689"/>
    <lineage>
        <taxon>Eukaryota</taxon>
        <taxon>Metazoa</taxon>
        <taxon>Ecdysozoa</taxon>
        <taxon>Arthropoda</taxon>
        <taxon>Crustacea</taxon>
        <taxon>Multicrustacea</taxon>
        <taxon>Malacostraca</taxon>
        <taxon>Eumalacostraca</taxon>
        <taxon>Eucarida</taxon>
        <taxon>Decapoda</taxon>
        <taxon>Dendrobranchiata</taxon>
        <taxon>Penaeoidea</taxon>
        <taxon>Penaeidae</taxon>
        <taxon>Penaeus</taxon>
    </lineage>
</organism>
<evidence type="ECO:0000259" key="19">
    <source>
        <dbReference type="PROSITE" id="PS50011"/>
    </source>
</evidence>
<dbReference type="FunFam" id="3.30.1120.120:FF:000001">
    <property type="entry name" value="serine/threonine-protein kinase PLK4 isoform X2"/>
    <property type="match status" value="1"/>
</dbReference>
<evidence type="ECO:0000256" key="3">
    <source>
        <dbReference type="ARBA" id="ARBA00020245"/>
    </source>
</evidence>
<dbReference type="PROSITE" id="PS51984">
    <property type="entry name" value="CPB1"/>
    <property type="match status" value="1"/>
</dbReference>
<evidence type="ECO:0000256" key="10">
    <source>
        <dbReference type="ARBA" id="ARBA00022843"/>
    </source>
</evidence>
<feature type="compositionally biased region" description="Basic and acidic residues" evidence="18">
    <location>
        <begin position="681"/>
        <end position="700"/>
    </location>
</feature>
<comment type="catalytic activity">
    <reaction evidence="15">
        <text>L-threonyl-[protein] + ATP = O-phospho-L-threonyl-[protein] + ADP + H(+)</text>
        <dbReference type="Rhea" id="RHEA:46608"/>
        <dbReference type="Rhea" id="RHEA-COMP:11060"/>
        <dbReference type="Rhea" id="RHEA-COMP:11605"/>
        <dbReference type="ChEBI" id="CHEBI:15378"/>
        <dbReference type="ChEBI" id="CHEBI:30013"/>
        <dbReference type="ChEBI" id="CHEBI:30616"/>
        <dbReference type="ChEBI" id="CHEBI:61977"/>
        <dbReference type="ChEBI" id="CHEBI:456216"/>
        <dbReference type="EC" id="2.7.11.21"/>
    </reaction>
</comment>
<feature type="compositionally biased region" description="Polar residues" evidence="18">
    <location>
        <begin position="290"/>
        <end position="314"/>
    </location>
</feature>
<dbReference type="CDD" id="cd13114">
    <property type="entry name" value="POLO_box_Plk4_1"/>
    <property type="match status" value="1"/>
</dbReference>
<keyword evidence="24" id="KW-1185">Reference proteome</keyword>
<sequence length="1116" mass="126306">MNKKNEIGGTIQEYDVGEQLGRGGFATVYRARCRNTGRDVAIKKINKSEIAAGGLINRVRQEVTIHSKLNHPAILKLYAFFEDQSFVYLVLELCSRGELQKHIKSLRRVLNEDEAREYLSQVVAGMLYLHSQSIMHRDLTLSNLLLDNNGKIKIADFGLATQLRRPDDRHMTMCGTPNYISPEVATRSSHGLESDVWSLGCMLFIMLVGHPAVFPFNFSTRVGIEPVIPSYVTANARSLISECLKKNPRERIKLQAIPHHPFMAVGGKTDISRTSDSGLYTMTTVATTQHTRPPLTTISESDLSDTESSGSENRQGGHHHRLPYLRHPPSPPIRMKSNPKDLLPPNAGVIDTLKRKFTPLPSLQRGDFGHSNMPMPPLIRRERDVSEERQKHQLMYSQKQSSHSDDRSDSSQYSSSHMSDEAYHYHSGEKRSSRTRDHSASRSQDYHSAGRSPSRRERSHERYGSAHREVSDNYRIHSDTEEAKERGGHPRSRSKQRSYCQDYPQKSEKGNRDAYHSEERKEHYRYGRPSERHDERPHREHSGHRHRESSKDRYSERNRDDEYQRNRSRERHQHYHSEKTNRRRDEEPYNQKTHPCCESSQHRSWCKQKGRNDSEKNVSNYERSRYTSRCENDRYGASDRVHVPSQHRHTQHEQPVRAEGSSSRDINILGDLAPVKNSVQSKKDSEDARPGHGGTVHEQHPVTPTKRKPDLNCQTLKQQVSPLSSRRLKPIRQRTKNAFLNILENGEICLEFLRNMKGQEVVADVCRISPDGMRIVLYQPNGGSGLQPGSAPPPLPTEGADSIYGYENLPAKHWKKYVYAARFVKVVKAKTPKITYYSDQAKCLLMENSPDPDCEAIFYHGTKITKSGKNVMLTETTGVVHKIPQPSGHHNLPEQLQPIYLHFKQIHEHCLYLERVLSEVVEKTGLGCFPIIVGRKPASVSATPPSSARSSSSPREDKENLSPVSVQSYKLPRNVAAQLGSFEGSVASVQVEGNFVPRLRAPLNPHIPRNDSKGTTGSSKHSVSRVYVHNIGWASQDEEGQVSVEYLDGTQLQVSSNSPKVVFTDASGVSATYSSNDKLPLSVQQKLSQMQVVLTSLARPTDSSATPRLTHPVGLR</sequence>
<reference evidence="23 24" key="2">
    <citation type="submission" date="2019-01" db="EMBL/GenBank/DDBJ databases">
        <title>The decoding of complex shrimp genome reveals the adaptation for benthos swimmer, frequently molting mechanism and breeding impact on genome.</title>
        <authorList>
            <person name="Sun Y."/>
            <person name="Gao Y."/>
            <person name="Yu Y."/>
        </authorList>
    </citation>
    <scope>NUCLEOTIDE SEQUENCE [LARGE SCALE GENOMIC DNA]</scope>
    <source>
        <tissue evidence="23">Muscle</tissue>
    </source>
</reference>
<dbReference type="EMBL" id="QCYY01001294">
    <property type="protein sequence ID" value="ROT79073.1"/>
    <property type="molecule type" value="Genomic_DNA"/>
</dbReference>
<feature type="compositionally biased region" description="Basic and acidic residues" evidence="18">
    <location>
        <begin position="418"/>
        <end position="440"/>
    </location>
</feature>
<protein>
    <recommendedName>
        <fullName evidence="3">Serine/threonine-protein kinase PLK4</fullName>
        <ecNumber evidence="2">2.7.11.21</ecNumber>
    </recommendedName>
    <alternativeName>
        <fullName evidence="12">Polo-like kinase 4</fullName>
    </alternativeName>
    <alternativeName>
        <fullName evidence="13 14">Serine/threonine-protein kinase SAK</fullName>
    </alternativeName>
</protein>
<dbReference type="InterPro" id="IPR033698">
    <property type="entry name" value="POLO_box_Plk4_2"/>
</dbReference>
<evidence type="ECO:0000256" key="5">
    <source>
        <dbReference type="ARBA" id="ARBA00022527"/>
    </source>
</evidence>
<feature type="region of interest" description="Disordered" evidence="18">
    <location>
        <begin position="1002"/>
        <end position="1021"/>
    </location>
</feature>
<dbReference type="EC" id="2.7.11.21" evidence="2"/>
<dbReference type="Gene3D" id="2.40.50.930">
    <property type="match status" value="1"/>
</dbReference>
<feature type="domain" description="Protein kinase" evidence="19">
    <location>
        <begin position="14"/>
        <end position="263"/>
    </location>
</feature>
<evidence type="ECO:0000256" key="17">
    <source>
        <dbReference type="PROSITE-ProRule" id="PRU10141"/>
    </source>
</evidence>
<reference evidence="23 24" key="1">
    <citation type="submission" date="2018-04" db="EMBL/GenBank/DDBJ databases">
        <authorList>
            <person name="Zhang X."/>
            <person name="Yuan J."/>
            <person name="Li F."/>
            <person name="Xiang J."/>
        </authorList>
    </citation>
    <scope>NUCLEOTIDE SEQUENCE [LARGE SCALE GENOMIC DNA]</scope>
    <source>
        <tissue evidence="23">Muscle</tissue>
    </source>
</reference>
<dbReference type="Pfam" id="PF00069">
    <property type="entry name" value="Pkinase"/>
    <property type="match status" value="1"/>
</dbReference>
<dbReference type="CDD" id="cd13115">
    <property type="entry name" value="POLO_box_Plk4_2"/>
    <property type="match status" value="1"/>
</dbReference>
<dbReference type="GO" id="GO:0005634">
    <property type="term" value="C:nucleus"/>
    <property type="evidence" value="ECO:0007669"/>
    <property type="project" value="TreeGrafter"/>
</dbReference>
<dbReference type="PROSITE" id="PS00109">
    <property type="entry name" value="PROTEIN_KINASE_TYR"/>
    <property type="match status" value="1"/>
</dbReference>
<dbReference type="PANTHER" id="PTHR24345:SF91">
    <property type="entry name" value="SERINE_THREONINE-PROTEIN KINASE PLK4"/>
    <property type="match status" value="1"/>
</dbReference>
<feature type="compositionally biased region" description="Basic and acidic residues" evidence="18">
    <location>
        <begin position="549"/>
        <end position="567"/>
    </location>
</feature>
<dbReference type="STRING" id="6689.A0A3R7MKF5"/>
<dbReference type="InterPro" id="IPR017441">
    <property type="entry name" value="Protein_kinase_ATP_BS"/>
</dbReference>
<evidence type="ECO:0000256" key="14">
    <source>
        <dbReference type="ARBA" id="ARBA00030924"/>
    </source>
</evidence>
<keyword evidence="11" id="KW-0206">Cytoskeleton</keyword>
<feature type="compositionally biased region" description="Basic and acidic residues" evidence="18">
    <location>
        <begin position="454"/>
        <end position="488"/>
    </location>
</feature>
<dbReference type="InterPro" id="IPR011009">
    <property type="entry name" value="Kinase-like_dom_sf"/>
</dbReference>
<keyword evidence="7 17" id="KW-0547">Nucleotide-binding</keyword>
<comment type="caution">
    <text evidence="23">The sequence shown here is derived from an EMBL/GenBank/DDBJ whole genome shotgun (WGS) entry which is preliminary data.</text>
</comment>
<dbReference type="PROSITE" id="PS50078">
    <property type="entry name" value="POLO_BOX"/>
    <property type="match status" value="1"/>
</dbReference>
<evidence type="ECO:0000259" key="21">
    <source>
        <dbReference type="PROSITE" id="PS51984"/>
    </source>
</evidence>
<evidence type="ECO:0000256" key="12">
    <source>
        <dbReference type="ARBA" id="ARBA00030332"/>
    </source>
</evidence>
<dbReference type="GO" id="GO:0005524">
    <property type="term" value="F:ATP binding"/>
    <property type="evidence" value="ECO:0007669"/>
    <property type="project" value="UniProtKB-UniRule"/>
</dbReference>
<feature type="compositionally biased region" description="Polar residues" evidence="18">
    <location>
        <begin position="590"/>
        <end position="603"/>
    </location>
</feature>
<feature type="compositionally biased region" description="Basic and acidic residues" evidence="18">
    <location>
        <begin position="575"/>
        <end position="589"/>
    </location>
</feature>
<feature type="region of interest" description="Disordered" evidence="18">
    <location>
        <begin position="938"/>
        <end position="966"/>
    </location>
</feature>
<evidence type="ECO:0000256" key="11">
    <source>
        <dbReference type="ARBA" id="ARBA00023212"/>
    </source>
</evidence>
<feature type="region of interest" description="Disordered" evidence="18">
    <location>
        <begin position="290"/>
        <end position="347"/>
    </location>
</feature>
<evidence type="ECO:0000256" key="9">
    <source>
        <dbReference type="ARBA" id="ARBA00022840"/>
    </source>
</evidence>
<feature type="domain" description="Cryptic POLO box 1 (CPB1)" evidence="21">
    <location>
        <begin position="715"/>
        <end position="830"/>
    </location>
</feature>
<feature type="domain" description="POLO box" evidence="20">
    <location>
        <begin position="1023"/>
        <end position="1099"/>
    </location>
</feature>
<feature type="domain" description="Cryptic POLO box 2 (CPB2)" evidence="22">
    <location>
        <begin position="831"/>
        <end position="943"/>
    </location>
</feature>
<dbReference type="Pfam" id="PF18190">
    <property type="entry name" value="Plk4_PB1"/>
    <property type="match status" value="1"/>
</dbReference>
<evidence type="ECO:0000256" key="8">
    <source>
        <dbReference type="ARBA" id="ARBA00022777"/>
    </source>
</evidence>
<comment type="subcellular location">
    <subcellularLocation>
        <location evidence="1">Cytoplasm</location>
        <location evidence="1">Cytoskeleton</location>
        <location evidence="1">Microtubule organizing center</location>
        <location evidence="1">Centrosome</location>
        <location evidence="1">Centriole</location>
    </subcellularLocation>
</comment>
<evidence type="ECO:0000256" key="18">
    <source>
        <dbReference type="SAM" id="MobiDB-lite"/>
    </source>
</evidence>
<dbReference type="PANTHER" id="PTHR24345">
    <property type="entry name" value="SERINE/THREONINE-PROTEIN KINASE PLK"/>
    <property type="match status" value="1"/>
</dbReference>
<dbReference type="Gene3D" id="3.30.1120.130">
    <property type="match status" value="1"/>
</dbReference>
<dbReference type="OrthoDB" id="10004143at2759"/>
<dbReference type="Proteomes" id="UP000283509">
    <property type="component" value="Unassembled WGS sequence"/>
</dbReference>
<dbReference type="GO" id="GO:0004674">
    <property type="term" value="F:protein serine/threonine kinase activity"/>
    <property type="evidence" value="ECO:0007669"/>
    <property type="project" value="UniProtKB-KW"/>
</dbReference>
<evidence type="ECO:0000256" key="1">
    <source>
        <dbReference type="ARBA" id="ARBA00004114"/>
    </source>
</evidence>
<evidence type="ECO:0000256" key="16">
    <source>
        <dbReference type="ARBA" id="ARBA00048347"/>
    </source>
</evidence>
<dbReference type="InterPro" id="IPR046437">
    <property type="entry name" value="Ser_Thr-PK_POLO_box_1_sf"/>
</dbReference>
<keyword evidence="10" id="KW-0832">Ubl conjugation</keyword>
<dbReference type="AlphaFoldDB" id="A0A3R7MKF5"/>
<dbReference type="FunFam" id="3.30.200.20:FF:000042">
    <property type="entry name" value="Aurora kinase A"/>
    <property type="match status" value="1"/>
</dbReference>
<evidence type="ECO:0000313" key="24">
    <source>
        <dbReference type="Proteomes" id="UP000283509"/>
    </source>
</evidence>
<proteinExistence type="predicted"/>
<name>A0A3R7MKF5_PENVA</name>
<dbReference type="Gene3D" id="3.30.1120.120">
    <property type="match status" value="1"/>
</dbReference>
<feature type="compositionally biased region" description="Low complexity" evidence="18">
    <location>
        <begin position="938"/>
        <end position="953"/>
    </location>
</feature>
<dbReference type="InterPro" id="IPR000719">
    <property type="entry name" value="Prot_kinase_dom"/>
</dbReference>
<evidence type="ECO:0000256" key="6">
    <source>
        <dbReference type="ARBA" id="ARBA00022679"/>
    </source>
</evidence>
<gene>
    <name evidence="23" type="ORF">C7M84_002201</name>
</gene>
<keyword evidence="8 23" id="KW-0418">Kinase</keyword>
<feature type="compositionally biased region" description="Basic and acidic residues" evidence="18">
    <location>
        <begin position="505"/>
        <end position="540"/>
    </location>
</feature>
<dbReference type="PROSITE" id="PS51985">
    <property type="entry name" value="CPB2"/>
    <property type="match status" value="1"/>
</dbReference>
<accession>A0A3R7MKF5</accession>
<dbReference type="Pfam" id="PF18409">
    <property type="entry name" value="Plk4_PB2"/>
    <property type="match status" value="1"/>
</dbReference>
<dbReference type="GO" id="GO:0005814">
    <property type="term" value="C:centriole"/>
    <property type="evidence" value="ECO:0007669"/>
    <property type="project" value="UniProtKB-SubCell"/>
</dbReference>
<dbReference type="InterPro" id="IPR047108">
    <property type="entry name" value="Plk4-like_POLO_box_2_sf"/>
</dbReference>
<evidence type="ECO:0000256" key="7">
    <source>
        <dbReference type="ARBA" id="ARBA00022741"/>
    </source>
</evidence>
<evidence type="ECO:0000259" key="20">
    <source>
        <dbReference type="PROSITE" id="PS50078"/>
    </source>
</evidence>
<feature type="region of interest" description="Disordered" evidence="18">
    <location>
        <begin position="384"/>
        <end position="625"/>
    </location>
</feature>
<dbReference type="InterPro" id="IPR033699">
    <property type="entry name" value="POLO_box_Plk4_1"/>
</dbReference>
<keyword evidence="4" id="KW-0963">Cytoplasm</keyword>
<evidence type="ECO:0000256" key="4">
    <source>
        <dbReference type="ARBA" id="ARBA00022490"/>
    </source>
</evidence>
<dbReference type="PROSITE" id="PS00107">
    <property type="entry name" value="PROTEIN_KINASE_ATP"/>
    <property type="match status" value="1"/>
</dbReference>
<dbReference type="Gene3D" id="1.10.510.10">
    <property type="entry name" value="Transferase(Phosphotransferase) domain 1"/>
    <property type="match status" value="1"/>
</dbReference>
<dbReference type="PROSITE" id="PS50011">
    <property type="entry name" value="PROTEIN_KINASE_DOM"/>
    <property type="match status" value="1"/>
</dbReference>
<dbReference type="SUPFAM" id="SSF82615">
    <property type="entry name" value="Polo-box domain"/>
    <property type="match status" value="1"/>
</dbReference>
<feature type="compositionally biased region" description="Basic and acidic residues" evidence="18">
    <location>
        <begin position="610"/>
        <end position="625"/>
    </location>
</feature>
<evidence type="ECO:0000256" key="13">
    <source>
        <dbReference type="ARBA" id="ARBA00030429"/>
    </source>
</evidence>
<dbReference type="SUPFAM" id="SSF56112">
    <property type="entry name" value="Protein kinase-like (PK-like)"/>
    <property type="match status" value="1"/>
</dbReference>
<evidence type="ECO:0000256" key="15">
    <source>
        <dbReference type="ARBA" id="ARBA00047802"/>
    </source>
</evidence>
<feature type="region of interest" description="Disordered" evidence="18">
    <location>
        <begin position="642"/>
        <end position="712"/>
    </location>
</feature>
<dbReference type="InterPro" id="IPR008266">
    <property type="entry name" value="Tyr_kinase_AS"/>
</dbReference>
<keyword evidence="9 17" id="KW-0067">ATP-binding</keyword>
<evidence type="ECO:0000256" key="2">
    <source>
        <dbReference type="ARBA" id="ARBA00012424"/>
    </source>
</evidence>
<dbReference type="InterPro" id="IPR000959">
    <property type="entry name" value="POLO_box_dom"/>
</dbReference>
<keyword evidence="6" id="KW-0808">Transferase</keyword>